<gene>
    <name evidence="2" type="ORF">SY89_01676</name>
</gene>
<feature type="compositionally biased region" description="Basic and acidic residues" evidence="1">
    <location>
        <begin position="36"/>
        <end position="49"/>
    </location>
</feature>
<evidence type="ECO:0000256" key="1">
    <source>
        <dbReference type="SAM" id="MobiDB-lite"/>
    </source>
</evidence>
<accession>A0A0P7HBT6</accession>
<dbReference type="Proteomes" id="UP000050535">
    <property type="component" value="Unassembled WGS sequence"/>
</dbReference>
<name>A0A0P7HBT6_9EURY</name>
<dbReference type="Pfam" id="PF26467">
    <property type="entry name" value="DUF8143"/>
    <property type="match status" value="1"/>
</dbReference>
<proteinExistence type="predicted"/>
<dbReference type="InterPro" id="IPR058456">
    <property type="entry name" value="DUF8143"/>
</dbReference>
<evidence type="ECO:0000313" key="3">
    <source>
        <dbReference type="Proteomes" id="UP000050535"/>
    </source>
</evidence>
<reference evidence="3" key="1">
    <citation type="submission" date="2013-11" db="EMBL/GenBank/DDBJ databases">
        <authorList>
            <person name="Hoang H.T."/>
            <person name="Killian M.L."/>
            <person name="Madson D.M."/>
            <person name="Arruda P.H.E."/>
            <person name="Sun D."/>
            <person name="Schwartz K.J."/>
            <person name="Yoon K."/>
        </authorList>
    </citation>
    <scope>NUCLEOTIDE SEQUENCE [LARGE SCALE GENOMIC DNA]</scope>
    <source>
        <strain evidence="3">CDK2</strain>
    </source>
</reference>
<organism evidence="2 3">
    <name type="scientific">Halolamina pelagica</name>
    <dbReference type="NCBI Taxonomy" id="699431"/>
    <lineage>
        <taxon>Archaea</taxon>
        <taxon>Methanobacteriati</taxon>
        <taxon>Methanobacteriota</taxon>
        <taxon>Stenosarchaea group</taxon>
        <taxon>Halobacteria</taxon>
        <taxon>Halobacteriales</taxon>
        <taxon>Haloferacaceae</taxon>
    </lineage>
</organism>
<feature type="region of interest" description="Disordered" evidence="1">
    <location>
        <begin position="31"/>
        <end position="103"/>
    </location>
</feature>
<protein>
    <submittedName>
        <fullName evidence="2">Uncharacterized protein</fullName>
    </submittedName>
</protein>
<comment type="caution">
    <text evidence="2">The sequence shown here is derived from an EMBL/GenBank/DDBJ whole genome shotgun (WGS) entry which is preliminary data.</text>
</comment>
<dbReference type="EMBL" id="LGUC01000001">
    <property type="protein sequence ID" value="KPN30935.1"/>
    <property type="molecule type" value="Genomic_DNA"/>
</dbReference>
<evidence type="ECO:0000313" key="2">
    <source>
        <dbReference type="EMBL" id="KPN30935.1"/>
    </source>
</evidence>
<keyword evidence="3" id="KW-1185">Reference proteome</keyword>
<sequence>MPAAGALFALLVVLSIAGTIGLWYAIDSETAAGETMSRDEAERTARTDTADDEAEEAPESHGEGAATRRGVSTSVSGTTSVTTTPVSRVRRRVRRRRRCSPPA</sequence>
<dbReference type="AlphaFoldDB" id="A0A0P7HBT6"/>
<feature type="compositionally biased region" description="Basic residues" evidence="1">
    <location>
        <begin position="88"/>
        <end position="103"/>
    </location>
</feature>
<dbReference type="RefSeq" id="WP_054583724.1">
    <property type="nucleotide sequence ID" value="NZ_LGUC01000001.1"/>
</dbReference>
<feature type="compositionally biased region" description="Low complexity" evidence="1">
    <location>
        <begin position="67"/>
        <end position="87"/>
    </location>
</feature>